<proteinExistence type="predicted"/>
<reference evidence="2 3" key="1">
    <citation type="submission" date="2016-11" db="EMBL/GenBank/DDBJ databases">
        <authorList>
            <person name="Varghese N."/>
            <person name="Submissions S."/>
        </authorList>
    </citation>
    <scope>NUCLEOTIDE SEQUENCE [LARGE SCALE GENOMIC DNA]</scope>
    <source>
        <strain evidence="2 3">DSM 19027</strain>
    </source>
</reference>
<name>A0A1M6ISX1_9FIRM</name>
<keyword evidence="1" id="KW-0812">Transmembrane</keyword>
<organism evidence="2 3">
    <name type="scientific">Thermoclostridium caenicola</name>
    <dbReference type="NCBI Taxonomy" id="659425"/>
    <lineage>
        <taxon>Bacteria</taxon>
        <taxon>Bacillati</taxon>
        <taxon>Bacillota</taxon>
        <taxon>Clostridia</taxon>
        <taxon>Eubacteriales</taxon>
        <taxon>Oscillospiraceae</taxon>
        <taxon>Thermoclostridium</taxon>
    </lineage>
</organism>
<evidence type="ECO:0000256" key="1">
    <source>
        <dbReference type="SAM" id="Phobius"/>
    </source>
</evidence>
<feature type="transmembrane region" description="Helical" evidence="1">
    <location>
        <begin position="147"/>
        <end position="171"/>
    </location>
</feature>
<dbReference type="RefSeq" id="WP_149679320.1">
    <property type="nucleotide sequence ID" value="NZ_FQZP01000047.1"/>
</dbReference>
<evidence type="ECO:0000313" key="3">
    <source>
        <dbReference type="Proteomes" id="UP000324781"/>
    </source>
</evidence>
<keyword evidence="1" id="KW-1133">Transmembrane helix</keyword>
<dbReference type="Proteomes" id="UP000324781">
    <property type="component" value="Unassembled WGS sequence"/>
</dbReference>
<dbReference type="EMBL" id="FQZP01000047">
    <property type="protein sequence ID" value="SHJ37507.1"/>
    <property type="molecule type" value="Genomic_DNA"/>
</dbReference>
<gene>
    <name evidence="2" type="ORF">SAMN05444373_10476</name>
</gene>
<sequence length="174" mass="20097">MNDEVFGLMIVPLSLAIPGVIFFIIGCCLHARFSYKKGGIKTYGELVGFRVFHEYYHPVGRKLKYIFGLPDYTDYQYNAQNSRPIFRFLVNGVPVKWHSDWSVADLDKNSIGKEFPIRYFPTRSGFRVILEGPQYEKQRARGQKMAFWIFASIGIGLFALAVFVTVLYFVVTRK</sequence>
<dbReference type="AlphaFoldDB" id="A0A1M6ISX1"/>
<evidence type="ECO:0008006" key="4">
    <source>
        <dbReference type="Google" id="ProtNLM"/>
    </source>
</evidence>
<evidence type="ECO:0000313" key="2">
    <source>
        <dbReference type="EMBL" id="SHJ37507.1"/>
    </source>
</evidence>
<keyword evidence="3" id="KW-1185">Reference proteome</keyword>
<dbReference type="OrthoDB" id="9876060at2"/>
<accession>A0A1M6ISX1</accession>
<feature type="transmembrane region" description="Helical" evidence="1">
    <location>
        <begin position="6"/>
        <end position="31"/>
    </location>
</feature>
<protein>
    <recommendedName>
        <fullName evidence="4">DUF3592 domain-containing protein</fullName>
    </recommendedName>
</protein>
<keyword evidence="1" id="KW-0472">Membrane</keyword>